<sequence>MKFRNEIIINRSIEDVFKFLSDFENLSKWNYYVMKVNKITEGPVAVGAVYHQSRKTDAQDFRIVAMDSPTLLALETLPPERYLLMRFTLVAQGSSTKIIDDWDLEASWFVRWLAKNKVQSAVMDNLQKLKTLLETGTVTLQDGRVEQLH</sequence>
<evidence type="ECO:0000313" key="2">
    <source>
        <dbReference type="Proteomes" id="UP000613030"/>
    </source>
</evidence>
<dbReference type="InterPro" id="IPR023393">
    <property type="entry name" value="START-like_dom_sf"/>
</dbReference>
<dbReference type="RefSeq" id="WP_202012784.1">
    <property type="nucleotide sequence ID" value="NZ_JAERRB010000007.1"/>
</dbReference>
<organism evidence="1 2">
    <name type="scientific">Chryseolinea lacunae</name>
    <dbReference type="NCBI Taxonomy" id="2801331"/>
    <lineage>
        <taxon>Bacteria</taxon>
        <taxon>Pseudomonadati</taxon>
        <taxon>Bacteroidota</taxon>
        <taxon>Cytophagia</taxon>
        <taxon>Cytophagales</taxon>
        <taxon>Fulvivirgaceae</taxon>
        <taxon>Chryseolinea</taxon>
    </lineage>
</organism>
<dbReference type="Proteomes" id="UP000613030">
    <property type="component" value="Unassembled WGS sequence"/>
</dbReference>
<reference evidence="1 2" key="1">
    <citation type="submission" date="2021-01" db="EMBL/GenBank/DDBJ databases">
        <title>Chryseolinea sp. Jin1 Genome sequencing and assembly.</title>
        <authorList>
            <person name="Kim I."/>
        </authorList>
    </citation>
    <scope>NUCLEOTIDE SEQUENCE [LARGE SCALE GENOMIC DNA]</scope>
    <source>
        <strain evidence="1 2">Jin1</strain>
    </source>
</reference>
<protein>
    <submittedName>
        <fullName evidence="1">SRPBCC family protein</fullName>
    </submittedName>
</protein>
<accession>A0ABS1KXM3</accession>
<comment type="caution">
    <text evidence="1">The sequence shown here is derived from an EMBL/GenBank/DDBJ whole genome shotgun (WGS) entry which is preliminary data.</text>
</comment>
<keyword evidence="2" id="KW-1185">Reference proteome</keyword>
<dbReference type="Gene3D" id="3.30.530.20">
    <property type="match status" value="1"/>
</dbReference>
<dbReference type="Pfam" id="PF10604">
    <property type="entry name" value="Polyketide_cyc2"/>
    <property type="match status" value="1"/>
</dbReference>
<dbReference type="EMBL" id="JAERRB010000007">
    <property type="protein sequence ID" value="MBL0743437.1"/>
    <property type="molecule type" value="Genomic_DNA"/>
</dbReference>
<dbReference type="InterPro" id="IPR019587">
    <property type="entry name" value="Polyketide_cyclase/dehydratase"/>
</dbReference>
<dbReference type="SUPFAM" id="SSF55961">
    <property type="entry name" value="Bet v1-like"/>
    <property type="match status" value="1"/>
</dbReference>
<name>A0ABS1KXM3_9BACT</name>
<proteinExistence type="predicted"/>
<gene>
    <name evidence="1" type="ORF">JI741_19550</name>
</gene>
<evidence type="ECO:0000313" key="1">
    <source>
        <dbReference type="EMBL" id="MBL0743437.1"/>
    </source>
</evidence>